<feature type="region of interest" description="Disordered" evidence="6">
    <location>
        <begin position="1"/>
        <end position="40"/>
    </location>
</feature>
<feature type="domain" description="NF-X1-type" evidence="8">
    <location>
        <begin position="650"/>
        <end position="668"/>
    </location>
</feature>
<dbReference type="GeneID" id="107413863"/>
<feature type="domain" description="NF-X1-type" evidence="8">
    <location>
        <begin position="407"/>
        <end position="426"/>
    </location>
</feature>
<feature type="domain" description="NF-X1-type" evidence="8">
    <location>
        <begin position="246"/>
        <end position="265"/>
    </location>
</feature>
<keyword evidence="4" id="KW-0863">Zinc-finger</keyword>
<evidence type="ECO:0000313" key="10">
    <source>
        <dbReference type="RefSeq" id="XP_048326078.2"/>
    </source>
</evidence>
<dbReference type="CDD" id="cd06008">
    <property type="entry name" value="NF-X1-zinc-finger"/>
    <property type="match status" value="7"/>
</dbReference>
<protein>
    <submittedName>
        <fullName evidence="10">NF-X1-type zinc finger protein NFXL2 isoform X1</fullName>
    </submittedName>
</protein>
<dbReference type="PANTHER" id="PTHR12360:SF1">
    <property type="entry name" value="NF-X1-TYPE ZINC FINGER PROTEIN NFXL1"/>
    <property type="match status" value="1"/>
</dbReference>
<evidence type="ECO:0000313" key="9">
    <source>
        <dbReference type="Proteomes" id="UP001652623"/>
    </source>
</evidence>
<dbReference type="PANTHER" id="PTHR12360">
    <property type="entry name" value="NUCLEAR TRANSCRIPTION FACTOR, X-BOX BINDING 1 NFX1"/>
    <property type="match status" value="1"/>
</dbReference>
<feature type="domain" description="NF-X1-type" evidence="8">
    <location>
        <begin position="607"/>
        <end position="640"/>
    </location>
</feature>
<name>A0ABM3IDF7_ZIZJJ</name>
<evidence type="ECO:0000256" key="1">
    <source>
        <dbReference type="ARBA" id="ARBA00007269"/>
    </source>
</evidence>
<keyword evidence="7" id="KW-0812">Transmembrane</keyword>
<evidence type="ECO:0000256" key="4">
    <source>
        <dbReference type="ARBA" id="ARBA00022771"/>
    </source>
</evidence>
<accession>A0ABM3IDF7</accession>
<evidence type="ECO:0000256" key="5">
    <source>
        <dbReference type="ARBA" id="ARBA00022833"/>
    </source>
</evidence>
<comment type="similarity">
    <text evidence="1">Belongs to the NFX1 family.</text>
</comment>
<keyword evidence="7" id="KW-0472">Membrane</keyword>
<dbReference type="Proteomes" id="UP001652623">
    <property type="component" value="Chromosome 8"/>
</dbReference>
<sequence>MPPPTHHQHHHHHHVHPPLSDSDADSDPDQSGSKPTTRHADLSDSIFRSYFEFTGRTSTTPADLSKIQAFLNSSSSGALSCLICLERIRLSDPTWSCDSLCFAVFHLFCIQSWARQASDLAALRASTRLPISANKATEVSVWNCPKCRVEYTQFQIPKSYMCFCGKLENPPSDDPWVLPHSCGEVCNRPLKHGCGHHCLLLCHPGPCPSCPKLIKAHCFCGSVEDVRRCGFKSFSCNNVCSKRLDCGIHRCSEICHDGPCPPCRVRGLYRCQCGKEEDVKECCDRLNFRCDNPCEKKLGCGRHVCDKGCHRGDCGPCPLQGKRTCPCGKRVYEGMACDIAVPLCGATCDKMLNCGFHRCPERCHRGPCIETCRIVVTKSCRCGSLKKEVPCYQDLSCERKCQILRDCGRHACKRRCCDGDCPPCSEICGRKLRCKNHKCPSPCHRGACAPCPVMVTISCACGETHFEVPCGTEVDQKPPRCPKPCPITPLCRHATNCKAIILQPHKCHYGACPPCRLVCEADYPCGHKCNLRCHGPKPPPKPEFTLKPKKKKSVHQAECTPGTPCPPCPELVWRSCVGQHVGAERMMLCSNRSRFYCDNLCGNLLSCGNHYCTKTCHALETKHSTSFQEAGGEPCDKCHLPCEKERMPVCPHPCPRLCHPGDCPPCKVLVKRSCHCGTMVHVFECIYYNSLSGKEQIAVRSCGGPCHRKLPNCSHLCPETCHPGECPSPEKCSKKVTVRCKCQTLKKEWLCHDVQAAYRSAGCDPKEVLKSQFGLGLLPCNSDCKSKVQVVDSELHLRKCKAAEVKEPETAKHVPKRKRRKERVQEAKQISTLQKVAAAVKKVLLFIALVVALIIASYYGYKGLLWLSDWMNEAEEARQRRRYTRF</sequence>
<dbReference type="InterPro" id="IPR034078">
    <property type="entry name" value="NFX1_fam"/>
</dbReference>
<feature type="domain" description="NF-X1-type" evidence="8">
    <location>
        <begin position="525"/>
        <end position="570"/>
    </location>
</feature>
<evidence type="ECO:0000256" key="3">
    <source>
        <dbReference type="ARBA" id="ARBA00022737"/>
    </source>
</evidence>
<feature type="transmembrane region" description="Helical" evidence="7">
    <location>
        <begin position="843"/>
        <end position="861"/>
    </location>
</feature>
<keyword evidence="7" id="KW-1133">Transmembrane helix</keyword>
<feature type="domain" description="NF-X1-type" evidence="8">
    <location>
        <begin position="713"/>
        <end position="734"/>
    </location>
</feature>
<keyword evidence="2" id="KW-0479">Metal-binding</keyword>
<reference evidence="10" key="1">
    <citation type="submission" date="2025-08" db="UniProtKB">
        <authorList>
            <consortium name="RefSeq"/>
        </authorList>
    </citation>
    <scope>IDENTIFICATION</scope>
    <source>
        <tissue evidence="10">Seedling</tissue>
    </source>
</reference>
<evidence type="ECO:0000256" key="6">
    <source>
        <dbReference type="SAM" id="MobiDB-lite"/>
    </source>
</evidence>
<keyword evidence="3" id="KW-0677">Repeat</keyword>
<feature type="domain" description="NF-X1-type" evidence="8">
    <location>
        <begin position="354"/>
        <end position="374"/>
    </location>
</feature>
<dbReference type="InterPro" id="IPR000967">
    <property type="entry name" value="Znf_NFX1"/>
</dbReference>
<dbReference type="Pfam" id="PF01422">
    <property type="entry name" value="zf-NF-X1"/>
    <property type="match status" value="11"/>
</dbReference>
<feature type="domain" description="NF-X1-type" evidence="8">
    <location>
        <begin position="491"/>
        <end position="517"/>
    </location>
</feature>
<keyword evidence="9" id="KW-1185">Reference proteome</keyword>
<keyword evidence="5" id="KW-0862">Zinc</keyword>
<feature type="compositionally biased region" description="Basic residues" evidence="6">
    <location>
        <begin position="1"/>
        <end position="16"/>
    </location>
</feature>
<organism evidence="9 10">
    <name type="scientific">Ziziphus jujuba</name>
    <name type="common">Chinese jujube</name>
    <name type="synonym">Ziziphus sativa</name>
    <dbReference type="NCBI Taxonomy" id="326968"/>
    <lineage>
        <taxon>Eukaryota</taxon>
        <taxon>Viridiplantae</taxon>
        <taxon>Streptophyta</taxon>
        <taxon>Embryophyta</taxon>
        <taxon>Tracheophyta</taxon>
        <taxon>Spermatophyta</taxon>
        <taxon>Magnoliopsida</taxon>
        <taxon>eudicotyledons</taxon>
        <taxon>Gunneridae</taxon>
        <taxon>Pentapetalae</taxon>
        <taxon>rosids</taxon>
        <taxon>fabids</taxon>
        <taxon>Rosales</taxon>
        <taxon>Rhamnaceae</taxon>
        <taxon>Paliureae</taxon>
        <taxon>Ziziphus</taxon>
    </lineage>
</organism>
<feature type="domain" description="NF-X1-type" evidence="8">
    <location>
        <begin position="434"/>
        <end position="453"/>
    </location>
</feature>
<evidence type="ECO:0000256" key="2">
    <source>
        <dbReference type="ARBA" id="ARBA00022723"/>
    </source>
</evidence>
<proteinExistence type="inferred from homology"/>
<gene>
    <name evidence="10" type="primary">LOC107413863</name>
</gene>
<feature type="domain" description="NF-X1-type" evidence="8">
    <location>
        <begin position="300"/>
        <end position="319"/>
    </location>
</feature>
<feature type="domain" description="NF-X1-type" evidence="8">
    <location>
        <begin position="194"/>
        <end position="212"/>
    </location>
</feature>
<evidence type="ECO:0000256" key="7">
    <source>
        <dbReference type="SAM" id="Phobius"/>
    </source>
</evidence>
<dbReference type="RefSeq" id="XP_048326078.2">
    <property type="nucleotide sequence ID" value="XM_048470121.2"/>
</dbReference>
<evidence type="ECO:0000259" key="8">
    <source>
        <dbReference type="SMART" id="SM00438"/>
    </source>
</evidence>
<dbReference type="SMART" id="SM00438">
    <property type="entry name" value="ZnF_NFX"/>
    <property type="match status" value="11"/>
</dbReference>
<dbReference type="CDD" id="cd16697">
    <property type="entry name" value="RING-CH-C4HC3_NFXL1"/>
    <property type="match status" value="1"/>
</dbReference>